<feature type="non-terminal residue" evidence="2">
    <location>
        <position position="60"/>
    </location>
</feature>
<dbReference type="Proteomes" id="UP000237000">
    <property type="component" value="Unassembled WGS sequence"/>
</dbReference>
<dbReference type="InParanoid" id="A0A2P5ABE9"/>
<protein>
    <submittedName>
        <fullName evidence="2">Uncharacterized protein</fullName>
    </submittedName>
</protein>
<reference evidence="3" key="1">
    <citation type="submission" date="2016-06" db="EMBL/GenBank/DDBJ databases">
        <title>Parallel loss of symbiosis genes in relatives of nitrogen-fixing non-legume Parasponia.</title>
        <authorList>
            <person name="Van Velzen R."/>
            <person name="Holmer R."/>
            <person name="Bu F."/>
            <person name="Rutten L."/>
            <person name="Van Zeijl A."/>
            <person name="Liu W."/>
            <person name="Santuari L."/>
            <person name="Cao Q."/>
            <person name="Sharma T."/>
            <person name="Shen D."/>
            <person name="Roswanjaya Y."/>
            <person name="Wardhani T."/>
            <person name="Kalhor M.S."/>
            <person name="Jansen J."/>
            <person name="Van den Hoogen J."/>
            <person name="Gungor B."/>
            <person name="Hartog M."/>
            <person name="Hontelez J."/>
            <person name="Verver J."/>
            <person name="Yang W.-C."/>
            <person name="Schijlen E."/>
            <person name="Repin R."/>
            <person name="Schilthuizen M."/>
            <person name="Schranz E."/>
            <person name="Heidstra R."/>
            <person name="Miyata K."/>
            <person name="Fedorova E."/>
            <person name="Kohlen W."/>
            <person name="Bisseling T."/>
            <person name="Smit S."/>
            <person name="Geurts R."/>
        </authorList>
    </citation>
    <scope>NUCLEOTIDE SEQUENCE [LARGE SCALE GENOMIC DNA]</scope>
    <source>
        <strain evidence="3">cv. RG33-2</strain>
    </source>
</reference>
<dbReference type="EMBL" id="JXTC01000978">
    <property type="protein sequence ID" value="PON33872.1"/>
    <property type="molecule type" value="Genomic_DNA"/>
</dbReference>
<evidence type="ECO:0000313" key="2">
    <source>
        <dbReference type="EMBL" id="PON33872.1"/>
    </source>
</evidence>
<evidence type="ECO:0000256" key="1">
    <source>
        <dbReference type="SAM" id="MobiDB-lite"/>
    </source>
</evidence>
<proteinExistence type="predicted"/>
<keyword evidence="3" id="KW-1185">Reference proteome</keyword>
<organism evidence="2 3">
    <name type="scientific">Trema orientale</name>
    <name type="common">Charcoal tree</name>
    <name type="synonym">Celtis orientalis</name>
    <dbReference type="NCBI Taxonomy" id="63057"/>
    <lineage>
        <taxon>Eukaryota</taxon>
        <taxon>Viridiplantae</taxon>
        <taxon>Streptophyta</taxon>
        <taxon>Embryophyta</taxon>
        <taxon>Tracheophyta</taxon>
        <taxon>Spermatophyta</taxon>
        <taxon>Magnoliopsida</taxon>
        <taxon>eudicotyledons</taxon>
        <taxon>Gunneridae</taxon>
        <taxon>Pentapetalae</taxon>
        <taxon>rosids</taxon>
        <taxon>fabids</taxon>
        <taxon>Rosales</taxon>
        <taxon>Cannabaceae</taxon>
        <taxon>Trema</taxon>
    </lineage>
</organism>
<evidence type="ECO:0000313" key="3">
    <source>
        <dbReference type="Proteomes" id="UP000237000"/>
    </source>
</evidence>
<gene>
    <name evidence="2" type="ORF">TorRG33x02_354300</name>
</gene>
<accession>A0A2P5ABE9</accession>
<feature type="region of interest" description="Disordered" evidence="1">
    <location>
        <begin position="29"/>
        <end position="60"/>
    </location>
</feature>
<dbReference type="AlphaFoldDB" id="A0A2P5ABE9"/>
<sequence>MGRIRGGVGKTRSVPLRFNISGYCPESAPPRLLRGKPTPLAVGHRGAPPRRIKLPSLSGT</sequence>
<name>A0A2P5ABE9_TREOI</name>
<comment type="caution">
    <text evidence="2">The sequence shown here is derived from an EMBL/GenBank/DDBJ whole genome shotgun (WGS) entry which is preliminary data.</text>
</comment>